<dbReference type="AlphaFoldDB" id="A0A150JAN7"/>
<protein>
    <submittedName>
        <fullName evidence="1">PemK-like protein</fullName>
    </submittedName>
</protein>
<sequence length="106" mass="12179">MASGTTFRQREIVLGLFPFDDKNEFMKRPCVIVSNEIYNLNHNTFIAIPITSKIRNFEDSIIIDDDDLEEGHLVKKSEILPFKIFTINKSLMLKSIGMISLETAKE</sequence>
<evidence type="ECO:0000313" key="2">
    <source>
        <dbReference type="Proteomes" id="UP000092420"/>
    </source>
</evidence>
<dbReference type="Pfam" id="PF02452">
    <property type="entry name" value="PemK_toxin"/>
    <property type="match status" value="1"/>
</dbReference>
<dbReference type="GO" id="GO:0003677">
    <property type="term" value="F:DNA binding"/>
    <property type="evidence" value="ECO:0007669"/>
    <property type="project" value="InterPro"/>
</dbReference>
<dbReference type="Proteomes" id="UP000092420">
    <property type="component" value="Unassembled WGS sequence"/>
</dbReference>
<organism evidence="1 2">
    <name type="scientific">Candidatus Methanofastidiosum methylothiophilum</name>
    <dbReference type="NCBI Taxonomy" id="1705564"/>
    <lineage>
        <taxon>Archaea</taxon>
        <taxon>Methanobacteriati</taxon>
        <taxon>Methanobacteriota</taxon>
        <taxon>Stenosarchaea group</taxon>
        <taxon>Candidatus Methanofastidiosia</taxon>
        <taxon>Candidatus Methanofastidiosales</taxon>
        <taxon>Candidatus Methanofastidiosaceae</taxon>
        <taxon>Candidatus Methanofastidiosum</taxon>
    </lineage>
</organism>
<accession>A0A150JAN7</accession>
<dbReference type="InterPro" id="IPR003477">
    <property type="entry name" value="PemK-like"/>
</dbReference>
<dbReference type="SUPFAM" id="SSF50118">
    <property type="entry name" value="Cell growth inhibitor/plasmid maintenance toxic component"/>
    <property type="match status" value="1"/>
</dbReference>
<name>A0A150JAN7_9EURY</name>
<dbReference type="Gene3D" id="2.30.30.110">
    <property type="match status" value="1"/>
</dbReference>
<evidence type="ECO:0000313" key="1">
    <source>
        <dbReference type="EMBL" id="KYC54260.1"/>
    </source>
</evidence>
<proteinExistence type="predicted"/>
<gene>
    <name evidence="1" type="ORF">AN188_01150</name>
</gene>
<dbReference type="EMBL" id="LNJB01000015">
    <property type="protein sequence ID" value="KYC54260.1"/>
    <property type="molecule type" value="Genomic_DNA"/>
</dbReference>
<reference evidence="1 2" key="1">
    <citation type="journal article" date="2016" name="ISME J.">
        <title>Chasing the elusive Euryarchaeota class WSA2: genomes reveal a uniquely fastidious methyl-reducing methanogen.</title>
        <authorList>
            <person name="Nobu M.K."/>
            <person name="Narihiro T."/>
            <person name="Kuroda K."/>
            <person name="Mei R."/>
            <person name="Liu W.T."/>
        </authorList>
    </citation>
    <scope>NUCLEOTIDE SEQUENCE [LARGE SCALE GENOMIC DNA]</scope>
    <source>
        <strain evidence="1">ADurb1013_Bin02101</strain>
    </source>
</reference>
<dbReference type="InterPro" id="IPR011067">
    <property type="entry name" value="Plasmid_toxin/cell-grow_inhib"/>
</dbReference>
<comment type="caution">
    <text evidence="1">The sequence shown here is derived from an EMBL/GenBank/DDBJ whole genome shotgun (WGS) entry which is preliminary data.</text>
</comment>